<dbReference type="SUPFAM" id="SSF52833">
    <property type="entry name" value="Thioredoxin-like"/>
    <property type="match status" value="1"/>
</dbReference>
<name>A0ABP1CQQ0_9APHY</name>
<dbReference type="InterPro" id="IPR007741">
    <property type="entry name" value="Ribosomal_mL43/mS25/NADH_DH"/>
</dbReference>
<dbReference type="PANTHER" id="PTHR13274">
    <property type="entry name" value="MITOCHONDRIAL RIBOSOMAL PROTEIN S25"/>
    <property type="match status" value="1"/>
</dbReference>
<keyword evidence="2" id="KW-0689">Ribosomal protein</keyword>
<dbReference type="EMBL" id="OZ037944">
    <property type="protein sequence ID" value="CAL1697033.1"/>
    <property type="molecule type" value="Genomic_DNA"/>
</dbReference>
<dbReference type="Gene3D" id="3.40.30.10">
    <property type="entry name" value="Glutaredoxin"/>
    <property type="match status" value="1"/>
</dbReference>
<feature type="region of interest" description="Disordered" evidence="5">
    <location>
        <begin position="169"/>
        <end position="205"/>
    </location>
</feature>
<evidence type="ECO:0000256" key="4">
    <source>
        <dbReference type="ARBA" id="ARBA00023274"/>
    </source>
</evidence>
<comment type="subcellular location">
    <subcellularLocation>
        <location evidence="1">Mitochondrion</location>
    </subcellularLocation>
</comment>
<evidence type="ECO:0000256" key="2">
    <source>
        <dbReference type="ARBA" id="ARBA00022980"/>
    </source>
</evidence>
<dbReference type="InterPro" id="IPR036249">
    <property type="entry name" value="Thioredoxin-like_sf"/>
</dbReference>
<organism evidence="7 8">
    <name type="scientific">Somion occarium</name>
    <dbReference type="NCBI Taxonomy" id="3059160"/>
    <lineage>
        <taxon>Eukaryota</taxon>
        <taxon>Fungi</taxon>
        <taxon>Dikarya</taxon>
        <taxon>Basidiomycota</taxon>
        <taxon>Agaricomycotina</taxon>
        <taxon>Agaricomycetes</taxon>
        <taxon>Polyporales</taxon>
        <taxon>Cerrenaceae</taxon>
        <taxon>Somion</taxon>
    </lineage>
</organism>
<sequence length="205" mass="23233">MPRIPKFTPGPSRLSRILQNLTRGHKPVIAQMKSLKLTLAARNDHWGARHFVAEELPRIRYANPEAGIEINKVPKSPQDNWKPELVVEMRDGKKHTFNLENKHSTSIFTELMDTLGGTPWSRWKQQRTTEGLPLVEPPVPVPAKFDIKVEALGGQVNKVPEIVAKLKARAKKEKKETKEKKDTTNYDDMFFRSDKPKTGAAAVLP</sequence>
<keyword evidence="4" id="KW-0687">Ribonucleoprotein</keyword>
<evidence type="ECO:0000313" key="8">
    <source>
        <dbReference type="Proteomes" id="UP001497453"/>
    </source>
</evidence>
<keyword evidence="3" id="KW-0496">Mitochondrion</keyword>
<dbReference type="SMART" id="SM00916">
    <property type="entry name" value="L51_S25_CI-B8"/>
    <property type="match status" value="1"/>
</dbReference>
<gene>
    <name evidence="7" type="ORF">GFSPODELE1_LOCUS1451</name>
</gene>
<dbReference type="Proteomes" id="UP001497453">
    <property type="component" value="Chromosome 1"/>
</dbReference>
<reference evidence="8" key="1">
    <citation type="submission" date="2024-04" db="EMBL/GenBank/DDBJ databases">
        <authorList>
            <person name="Shaw F."/>
            <person name="Minotto A."/>
        </authorList>
    </citation>
    <scope>NUCLEOTIDE SEQUENCE [LARGE SCALE GENOMIC DNA]</scope>
</reference>
<evidence type="ECO:0000256" key="3">
    <source>
        <dbReference type="ARBA" id="ARBA00023128"/>
    </source>
</evidence>
<keyword evidence="8" id="KW-1185">Reference proteome</keyword>
<dbReference type="PANTHER" id="PTHR13274:SF2">
    <property type="entry name" value="SMALL RIBOSOMAL SUBUNIT PROTEIN MS25"/>
    <property type="match status" value="1"/>
</dbReference>
<accession>A0ABP1CQQ0</accession>
<proteinExistence type="predicted"/>
<dbReference type="Pfam" id="PF05047">
    <property type="entry name" value="L51_S25_CI-B8"/>
    <property type="match status" value="1"/>
</dbReference>
<protein>
    <recommendedName>
        <fullName evidence="6">Ribosomal protein/NADH dehydrogenase domain-containing protein</fullName>
    </recommendedName>
</protein>
<evidence type="ECO:0000313" key="7">
    <source>
        <dbReference type="EMBL" id="CAL1697033.1"/>
    </source>
</evidence>
<evidence type="ECO:0000256" key="5">
    <source>
        <dbReference type="SAM" id="MobiDB-lite"/>
    </source>
</evidence>
<evidence type="ECO:0000256" key="1">
    <source>
        <dbReference type="ARBA" id="ARBA00004173"/>
    </source>
</evidence>
<evidence type="ECO:0000259" key="6">
    <source>
        <dbReference type="SMART" id="SM00916"/>
    </source>
</evidence>
<dbReference type="InterPro" id="IPR040049">
    <property type="entry name" value="Ribosomal_mS25/mL61"/>
</dbReference>
<feature type="compositionally biased region" description="Basic and acidic residues" evidence="5">
    <location>
        <begin position="173"/>
        <end position="197"/>
    </location>
</feature>
<feature type="domain" description="Ribosomal protein/NADH dehydrogenase" evidence="6">
    <location>
        <begin position="40"/>
        <end position="118"/>
    </location>
</feature>